<dbReference type="GO" id="GO:0005886">
    <property type="term" value="C:plasma membrane"/>
    <property type="evidence" value="ECO:0007669"/>
    <property type="project" value="TreeGrafter"/>
</dbReference>
<proteinExistence type="predicted"/>
<dbReference type="Pfam" id="PF00640">
    <property type="entry name" value="PID"/>
    <property type="match status" value="1"/>
</dbReference>
<feature type="domain" description="PID" evidence="5">
    <location>
        <begin position="562"/>
        <end position="749"/>
    </location>
</feature>
<dbReference type="PANTHER" id="PTHR12345">
    <property type="entry name" value="SYNTENIN RELATED"/>
    <property type="match status" value="1"/>
</dbReference>
<dbReference type="PANTHER" id="PTHR12345:SF12">
    <property type="entry name" value="AMYLOID-BETA A4 PRECURSOR PROTEIN-BINDING FAMILY A MEMBER 2"/>
    <property type="match status" value="1"/>
</dbReference>
<feature type="region of interest" description="Disordered" evidence="4">
    <location>
        <begin position="428"/>
        <end position="541"/>
    </location>
</feature>
<dbReference type="GO" id="GO:0001540">
    <property type="term" value="F:amyloid-beta binding"/>
    <property type="evidence" value="ECO:0007669"/>
    <property type="project" value="TreeGrafter"/>
</dbReference>
<dbReference type="GeneID" id="127351638"/>
<dbReference type="Gene3D" id="2.30.29.30">
    <property type="entry name" value="Pleckstrin-homology domain (PH domain)/Phosphotyrosine-binding domain (PTB)"/>
    <property type="match status" value="1"/>
</dbReference>
<dbReference type="FunFam" id="2.30.42.10:FF:000007">
    <property type="entry name" value="Amyloid beta A4 protein-binding family A member"/>
    <property type="match status" value="1"/>
</dbReference>
<organism evidence="7 8">
    <name type="scientific">Dicentrarchus labrax</name>
    <name type="common">European seabass</name>
    <name type="synonym">Morone labrax</name>
    <dbReference type="NCBI Taxonomy" id="13489"/>
    <lineage>
        <taxon>Eukaryota</taxon>
        <taxon>Metazoa</taxon>
        <taxon>Chordata</taxon>
        <taxon>Craniata</taxon>
        <taxon>Vertebrata</taxon>
        <taxon>Euteleostomi</taxon>
        <taxon>Actinopterygii</taxon>
        <taxon>Neopterygii</taxon>
        <taxon>Teleostei</taxon>
        <taxon>Neoteleostei</taxon>
        <taxon>Acanthomorphata</taxon>
        <taxon>Eupercaria</taxon>
        <taxon>Moronidae</taxon>
        <taxon>Dicentrarchus</taxon>
    </lineage>
</organism>
<gene>
    <name evidence="7" type="primary">apba2b</name>
</gene>
<accession>A0A8P4KBZ8</accession>
<dbReference type="PROSITE" id="PS01179">
    <property type="entry name" value="PID"/>
    <property type="match status" value="1"/>
</dbReference>
<feature type="region of interest" description="Disordered" evidence="4">
    <location>
        <begin position="188"/>
        <end position="214"/>
    </location>
</feature>
<evidence type="ECO:0000256" key="3">
    <source>
        <dbReference type="ARBA" id="ARBA00022737"/>
    </source>
</evidence>
<dbReference type="CDD" id="cd01208">
    <property type="entry name" value="PTB_X11"/>
    <property type="match status" value="1"/>
</dbReference>
<dbReference type="InterPro" id="IPR036034">
    <property type="entry name" value="PDZ_sf"/>
</dbReference>
<feature type="domain" description="PDZ" evidence="6">
    <location>
        <begin position="853"/>
        <end position="929"/>
    </location>
</feature>
<dbReference type="Gene3D" id="2.30.42.10">
    <property type="match status" value="2"/>
</dbReference>
<sequence>MACKPPIMAHRKRPGTSGGNSMAAPGPASCPTPHPTESCDLKALPARQRPVRYPKESHDPKPLPRSCKTQYSSPKTQDVSRKHPEVDVNPEVEVKQYSNQSDADLEDQRPATPSTPEHEHDQDDHDRADFRGGADSLDDDSSSDYINNTSDDEEDYDDGLAEEDEGVTYYIRYCPEDDSYLEGMDCSSQGDCNHSHSHSQGDCTGTMQPGGAHTDECQEAVEGWVEEGEVEGEVREEEWVEDEEGEGAVREEWREEEEEVREEWREGHDEAREEWREEGQVRQEQWVGRERHRVEEWVEGEGEVRCEVVEQDPDEQIYNGRPEPILDHHHHHHLHHQPSMQGTLHTREEEEEAESEEYCPNEEEDEEGEEEDRHGRAYTGDYYAPEDNGNSVRVSPYRSRKVLVVEGETGEEAEEDIDQIVAEIKMSMSMGSLSSGTDQSPEELVHDPAPSDYPHPKPEAAPYPPAHHRHDSRPKSLNLPSMHHNNPDLQRGIKAHARSPEDRQRWTQEQVSNGAEQPRKQQRSDLNVPLENNNVPEPTKKVASFPSFVDVPGPCEPEDLIDGIIFAANYLGSTQLLSERNPSKNIRMMQAQEAVSRVKRVQKAAKIKKKASADGDAQTLTEVDLFISTQRIKVLNADSQETMMDNALRTISYIADIGNIVVLMARRRMPRTASQDCIETTPGAPEAKKQYKMICHVFESEDAQLIAQSIGQAFSVAYQEFLRANGINPEDLSQKEYSDIINTQEMYNDDLIHFSNSENCKELQLEKSKGEILGVVIVESGWGSILPTVILANMMNGGPAARSGKLSIGDQIMSINNTSLVGLPLATCQGIIKGLKNQVQVKMNIVSCPPVTTVLIKRPDLKYQLGFSVQNGIICSLMRGGIAERGGVRVGHRIIEINGQSVVATAHEKIVQALSNSVGEIHMKTMPAAMFRLLTGQETPMYI</sequence>
<dbReference type="CDD" id="cd06720">
    <property type="entry name" value="PDZ1_APBA1_3-like"/>
    <property type="match status" value="1"/>
</dbReference>
<dbReference type="SMART" id="SM00462">
    <property type="entry name" value="PTB"/>
    <property type="match status" value="1"/>
</dbReference>
<feature type="compositionally biased region" description="Polar residues" evidence="4">
    <location>
        <begin position="67"/>
        <end position="77"/>
    </location>
</feature>
<dbReference type="AlphaFoldDB" id="A0A8P4KBZ8"/>
<evidence type="ECO:0000313" key="8">
    <source>
        <dbReference type="Proteomes" id="UP000694389"/>
    </source>
</evidence>
<keyword evidence="8" id="KW-1185">Reference proteome</keyword>
<dbReference type="SUPFAM" id="SSF50729">
    <property type="entry name" value="PH domain-like"/>
    <property type="match status" value="1"/>
</dbReference>
<feature type="region of interest" description="Disordered" evidence="4">
    <location>
        <begin position="227"/>
        <end position="286"/>
    </location>
</feature>
<keyword evidence="2" id="KW-0597">Phosphoprotein</keyword>
<evidence type="ECO:0000256" key="1">
    <source>
        <dbReference type="ARBA" id="ARBA00022448"/>
    </source>
</evidence>
<dbReference type="GO" id="GO:0007268">
    <property type="term" value="P:chemical synaptic transmission"/>
    <property type="evidence" value="ECO:0007669"/>
    <property type="project" value="TreeGrafter"/>
</dbReference>
<feature type="region of interest" description="Disordered" evidence="4">
    <location>
        <begin position="1"/>
        <end position="166"/>
    </location>
</feature>
<dbReference type="PROSITE" id="PS50106">
    <property type="entry name" value="PDZ"/>
    <property type="match status" value="2"/>
</dbReference>
<dbReference type="InterPro" id="IPR001478">
    <property type="entry name" value="PDZ"/>
</dbReference>
<dbReference type="InterPro" id="IPR006020">
    <property type="entry name" value="PTB/PI_dom"/>
</dbReference>
<dbReference type="Proteomes" id="UP000694389">
    <property type="component" value="Unassembled WGS sequence"/>
</dbReference>
<dbReference type="InterPro" id="IPR011993">
    <property type="entry name" value="PH-like_dom_sf"/>
</dbReference>
<feature type="compositionally biased region" description="Acidic residues" evidence="4">
    <location>
        <begin position="349"/>
        <end position="370"/>
    </location>
</feature>
<evidence type="ECO:0000256" key="4">
    <source>
        <dbReference type="SAM" id="MobiDB-lite"/>
    </source>
</evidence>
<keyword evidence="3" id="KW-0677">Repeat</keyword>
<dbReference type="SMART" id="SM00228">
    <property type="entry name" value="PDZ"/>
    <property type="match status" value="2"/>
</dbReference>
<evidence type="ECO:0000256" key="2">
    <source>
        <dbReference type="ARBA" id="ARBA00022553"/>
    </source>
</evidence>
<feature type="compositionally biased region" description="Polar residues" evidence="4">
    <location>
        <begin position="188"/>
        <end position="207"/>
    </location>
</feature>
<name>A0A8P4KBZ8_DICLA</name>
<feature type="compositionally biased region" description="Acidic residues" evidence="4">
    <location>
        <begin position="227"/>
        <end position="246"/>
    </location>
</feature>
<reference evidence="7" key="1">
    <citation type="submission" date="2025-08" db="UniProtKB">
        <authorList>
            <consortium name="Ensembl"/>
        </authorList>
    </citation>
    <scope>IDENTIFICATION</scope>
</reference>
<evidence type="ECO:0000259" key="5">
    <source>
        <dbReference type="PROSITE" id="PS01179"/>
    </source>
</evidence>
<dbReference type="RefSeq" id="XP_051235337.1">
    <property type="nucleotide sequence ID" value="XM_051379377.1"/>
</dbReference>
<dbReference type="OMA" id="ECADHSP"/>
<dbReference type="RefSeq" id="XP_051235335.1">
    <property type="nucleotide sequence ID" value="XM_051379375.1"/>
</dbReference>
<reference evidence="7" key="2">
    <citation type="submission" date="2025-09" db="UniProtKB">
        <authorList>
            <consortium name="Ensembl"/>
        </authorList>
    </citation>
    <scope>IDENTIFICATION</scope>
</reference>
<dbReference type="GO" id="GO:0005737">
    <property type="term" value="C:cytoplasm"/>
    <property type="evidence" value="ECO:0007669"/>
    <property type="project" value="TreeGrafter"/>
</dbReference>
<evidence type="ECO:0000259" key="6">
    <source>
        <dbReference type="PROSITE" id="PS50106"/>
    </source>
</evidence>
<feature type="compositionally biased region" description="Acidic residues" evidence="4">
    <location>
        <begin position="150"/>
        <end position="166"/>
    </location>
</feature>
<dbReference type="GO" id="GO:0043197">
    <property type="term" value="C:dendritic spine"/>
    <property type="evidence" value="ECO:0007669"/>
    <property type="project" value="TreeGrafter"/>
</dbReference>
<dbReference type="CTD" id="327160"/>
<keyword evidence="1" id="KW-0813">Transport</keyword>
<dbReference type="GeneTree" id="ENSGT00940000158943"/>
<dbReference type="SUPFAM" id="SSF50156">
    <property type="entry name" value="PDZ domain-like"/>
    <property type="match status" value="2"/>
</dbReference>
<dbReference type="FunFam" id="2.30.29.30:FF:000044">
    <property type="entry name" value="amyloid beta A4 precursor protein-binding family A member 1"/>
    <property type="match status" value="1"/>
</dbReference>
<dbReference type="Pfam" id="PF00595">
    <property type="entry name" value="PDZ"/>
    <property type="match status" value="2"/>
</dbReference>
<evidence type="ECO:0000313" key="7">
    <source>
        <dbReference type="Ensembl" id="ENSDLAP00005075700.1"/>
    </source>
</evidence>
<dbReference type="RefSeq" id="XP_051235336.1">
    <property type="nucleotide sequence ID" value="XM_051379376.1"/>
</dbReference>
<feature type="compositionally biased region" description="Basic and acidic residues" evidence="4">
    <location>
        <begin position="53"/>
        <end position="62"/>
    </location>
</feature>
<feature type="domain" description="PDZ" evidence="6">
    <location>
        <begin position="762"/>
        <end position="847"/>
    </location>
</feature>
<dbReference type="Ensembl" id="ENSDLAT00005087986.1">
    <property type="protein sequence ID" value="ENSDLAP00005075700.1"/>
    <property type="gene ID" value="ENSDLAG00005019585.2"/>
</dbReference>
<feature type="compositionally biased region" description="Low complexity" evidence="4">
    <location>
        <begin position="526"/>
        <end position="537"/>
    </location>
</feature>
<dbReference type="CDD" id="cd06793">
    <property type="entry name" value="PDZ2_APBA1_3-like"/>
    <property type="match status" value="1"/>
</dbReference>
<protein>
    <submittedName>
        <fullName evidence="7">Amyloid beta (A4) precursor protein-binding, family A, member 2b</fullName>
    </submittedName>
</protein>
<feature type="compositionally biased region" description="Basic and acidic residues" evidence="4">
    <location>
        <begin position="262"/>
        <end position="286"/>
    </location>
</feature>
<dbReference type="InterPro" id="IPR051230">
    <property type="entry name" value="APP-Binding"/>
</dbReference>
<dbReference type="FunFam" id="2.30.42.10:FF:000017">
    <property type="entry name" value="Amyloid beta A4 protein-binding family A member 1"/>
    <property type="match status" value="1"/>
</dbReference>
<feature type="compositionally biased region" description="Basic and acidic residues" evidence="4">
    <location>
        <begin position="116"/>
        <end position="132"/>
    </location>
</feature>
<feature type="region of interest" description="Disordered" evidence="4">
    <location>
        <begin position="305"/>
        <end position="394"/>
    </location>
</feature>
<dbReference type="OrthoDB" id="5987010at2759"/>